<dbReference type="Gene3D" id="3.30.2010.10">
    <property type="entry name" value="Metalloproteases ('zincins'), catalytic domain"/>
    <property type="match status" value="1"/>
</dbReference>
<protein>
    <submittedName>
        <fullName evidence="2">M48 family metallopeptidase</fullName>
    </submittedName>
</protein>
<dbReference type="KEGG" id="vgu:HYG85_23935"/>
<evidence type="ECO:0000313" key="2">
    <source>
        <dbReference type="EMBL" id="QUH31818.1"/>
    </source>
</evidence>
<feature type="domain" description="YgjP-like metallopeptidase" evidence="1">
    <location>
        <begin position="20"/>
        <end position="227"/>
    </location>
</feature>
<dbReference type="InterPro" id="IPR002725">
    <property type="entry name" value="YgjP-like_metallopeptidase"/>
</dbReference>
<sequence length="234" mass="27961">MEFYYNSRKIEYTIKYSKRKTIAIHIEPSNNIIVKAPIGMDSNRLKELVESKGKWISNKLKESNDYKIQERTYKNGELFLFLGKEYPLELIIDETASVMSVEIINNSLRIITNTEDKDSIKNLLEEFYKKQTRIIIQDRIKYYQNYFIVRPNNIRIKKQKTRWGSCSSLKNLNFNLKLSMAKLSVIDYIVVHEMSHLIHLNHSKDFWNLVKSVLPNYRDEKHWLKHNGRRLTLD</sequence>
<dbReference type="CDD" id="cd07344">
    <property type="entry name" value="M48_yhfN_like"/>
    <property type="match status" value="1"/>
</dbReference>
<dbReference type="InterPro" id="IPR053136">
    <property type="entry name" value="UTP_pyrophosphatase-like"/>
</dbReference>
<gene>
    <name evidence="2" type="ORF">HYG85_23935</name>
</gene>
<accession>A0A8J8MFA5</accession>
<dbReference type="Pfam" id="PF01863">
    <property type="entry name" value="YgjP-like"/>
    <property type="match status" value="1"/>
</dbReference>
<reference evidence="2 3" key="1">
    <citation type="submission" date="2020-07" db="EMBL/GenBank/DDBJ databases">
        <title>Vallitalea guaymasensis genome.</title>
        <authorList>
            <person name="Postec A."/>
        </authorList>
    </citation>
    <scope>NUCLEOTIDE SEQUENCE [LARGE SCALE GENOMIC DNA]</scope>
    <source>
        <strain evidence="2 3">Ra1766G1</strain>
    </source>
</reference>
<dbReference type="Proteomes" id="UP000677305">
    <property type="component" value="Chromosome"/>
</dbReference>
<evidence type="ECO:0000313" key="3">
    <source>
        <dbReference type="Proteomes" id="UP000677305"/>
    </source>
</evidence>
<evidence type="ECO:0000259" key="1">
    <source>
        <dbReference type="Pfam" id="PF01863"/>
    </source>
</evidence>
<dbReference type="AlphaFoldDB" id="A0A8J8MFA5"/>
<dbReference type="PANTHER" id="PTHR30399">
    <property type="entry name" value="UNCHARACTERIZED PROTEIN YGJP"/>
    <property type="match status" value="1"/>
</dbReference>
<dbReference type="RefSeq" id="WP_212691744.1">
    <property type="nucleotide sequence ID" value="NZ_CP058561.1"/>
</dbReference>
<name>A0A8J8MFA5_9FIRM</name>
<dbReference type="EMBL" id="CP058561">
    <property type="protein sequence ID" value="QUH31818.1"/>
    <property type="molecule type" value="Genomic_DNA"/>
</dbReference>
<proteinExistence type="predicted"/>
<organism evidence="2 3">
    <name type="scientific">Vallitalea guaymasensis</name>
    <dbReference type="NCBI Taxonomy" id="1185412"/>
    <lineage>
        <taxon>Bacteria</taxon>
        <taxon>Bacillati</taxon>
        <taxon>Bacillota</taxon>
        <taxon>Clostridia</taxon>
        <taxon>Lachnospirales</taxon>
        <taxon>Vallitaleaceae</taxon>
        <taxon>Vallitalea</taxon>
    </lineage>
</organism>
<keyword evidence="3" id="KW-1185">Reference proteome</keyword>
<dbReference type="PANTHER" id="PTHR30399:SF1">
    <property type="entry name" value="UTP PYROPHOSPHATASE"/>
    <property type="match status" value="1"/>
</dbReference>